<evidence type="ECO:0000256" key="1">
    <source>
        <dbReference type="ARBA" id="ARBA00023015"/>
    </source>
</evidence>
<evidence type="ECO:0000313" key="7">
    <source>
        <dbReference type="EMBL" id="MQY20980.1"/>
    </source>
</evidence>
<evidence type="ECO:0000256" key="4">
    <source>
        <dbReference type="PROSITE-ProRule" id="PRU00335"/>
    </source>
</evidence>
<gene>
    <name evidence="7" type="ORF">NRB20_40890</name>
</gene>
<dbReference type="AlphaFoldDB" id="A0A7K0D5H1"/>
<name>A0A7K0D5H1_9NOCA</name>
<dbReference type="SUPFAM" id="SSF46689">
    <property type="entry name" value="Homeodomain-like"/>
    <property type="match status" value="1"/>
</dbReference>
<feature type="DNA-binding region" description="H-T-H motif" evidence="4">
    <location>
        <begin position="29"/>
        <end position="48"/>
    </location>
</feature>
<feature type="region of interest" description="Disordered" evidence="5">
    <location>
        <begin position="70"/>
        <end position="100"/>
    </location>
</feature>
<sequence length="100" mass="11315">MARRGEALRGHILDTAKLAFLETGFERTAMDTIAARAETSKRSLCAHFPTKDTLFLAVVERIRNLFDERMGTPADYASEPSSRARAAARRPRPRRRTRTP</sequence>
<organism evidence="7 8">
    <name type="scientific">Nocardia macrotermitis</name>
    <dbReference type="NCBI Taxonomy" id="2585198"/>
    <lineage>
        <taxon>Bacteria</taxon>
        <taxon>Bacillati</taxon>
        <taxon>Actinomycetota</taxon>
        <taxon>Actinomycetes</taxon>
        <taxon>Mycobacteriales</taxon>
        <taxon>Nocardiaceae</taxon>
        <taxon>Nocardia</taxon>
    </lineage>
</organism>
<proteinExistence type="predicted"/>
<dbReference type="PROSITE" id="PS50977">
    <property type="entry name" value="HTH_TETR_2"/>
    <property type="match status" value="1"/>
</dbReference>
<reference evidence="7 8" key="1">
    <citation type="submission" date="2019-10" db="EMBL/GenBank/DDBJ databases">
        <title>Nocardia macrotermitis sp. nov. and Nocardia aurantia sp. nov., isolated from the gut of fungus growing-termite Macrotermes natalensis.</title>
        <authorList>
            <person name="Benndorf R."/>
            <person name="Schwitalla J."/>
            <person name="Martin K."/>
            <person name="De Beer W."/>
            <person name="Kaster A.-K."/>
            <person name="Vollmers J."/>
            <person name="Poulsen M."/>
            <person name="Beemelmanns C."/>
        </authorList>
    </citation>
    <scope>NUCLEOTIDE SEQUENCE [LARGE SCALE GENOMIC DNA]</scope>
    <source>
        <strain evidence="7 8">RB20</strain>
    </source>
</reference>
<evidence type="ECO:0000256" key="5">
    <source>
        <dbReference type="SAM" id="MobiDB-lite"/>
    </source>
</evidence>
<dbReference type="Gene3D" id="1.10.357.10">
    <property type="entry name" value="Tetracycline Repressor, domain 2"/>
    <property type="match status" value="1"/>
</dbReference>
<evidence type="ECO:0000256" key="3">
    <source>
        <dbReference type="ARBA" id="ARBA00023163"/>
    </source>
</evidence>
<protein>
    <recommendedName>
        <fullName evidence="6">HTH tetR-type domain-containing protein</fullName>
    </recommendedName>
</protein>
<feature type="compositionally biased region" description="Basic residues" evidence="5">
    <location>
        <begin position="86"/>
        <end position="100"/>
    </location>
</feature>
<evidence type="ECO:0000259" key="6">
    <source>
        <dbReference type="PROSITE" id="PS50977"/>
    </source>
</evidence>
<dbReference type="Pfam" id="PF00440">
    <property type="entry name" value="TetR_N"/>
    <property type="match status" value="1"/>
</dbReference>
<keyword evidence="8" id="KW-1185">Reference proteome</keyword>
<dbReference type="RefSeq" id="WP_227833693.1">
    <property type="nucleotide sequence ID" value="NZ_WEGK01000008.1"/>
</dbReference>
<keyword evidence="1" id="KW-0805">Transcription regulation</keyword>
<dbReference type="EMBL" id="WEGK01000008">
    <property type="protein sequence ID" value="MQY20980.1"/>
    <property type="molecule type" value="Genomic_DNA"/>
</dbReference>
<feature type="domain" description="HTH tetR-type" evidence="6">
    <location>
        <begin position="6"/>
        <end position="66"/>
    </location>
</feature>
<comment type="caution">
    <text evidence="7">The sequence shown here is derived from an EMBL/GenBank/DDBJ whole genome shotgun (WGS) entry which is preliminary data.</text>
</comment>
<dbReference type="GO" id="GO:0003677">
    <property type="term" value="F:DNA binding"/>
    <property type="evidence" value="ECO:0007669"/>
    <property type="project" value="UniProtKB-UniRule"/>
</dbReference>
<evidence type="ECO:0000313" key="8">
    <source>
        <dbReference type="Proteomes" id="UP000438448"/>
    </source>
</evidence>
<dbReference type="PRINTS" id="PR00455">
    <property type="entry name" value="HTHTETR"/>
</dbReference>
<accession>A0A7K0D5H1</accession>
<dbReference type="PANTHER" id="PTHR47506">
    <property type="entry name" value="TRANSCRIPTIONAL REGULATORY PROTEIN"/>
    <property type="match status" value="1"/>
</dbReference>
<dbReference type="InterPro" id="IPR001647">
    <property type="entry name" value="HTH_TetR"/>
</dbReference>
<keyword evidence="3" id="KW-0804">Transcription</keyword>
<dbReference type="Proteomes" id="UP000438448">
    <property type="component" value="Unassembled WGS sequence"/>
</dbReference>
<evidence type="ECO:0000256" key="2">
    <source>
        <dbReference type="ARBA" id="ARBA00023125"/>
    </source>
</evidence>
<dbReference type="PANTHER" id="PTHR47506:SF6">
    <property type="entry name" value="HTH-TYPE TRANSCRIPTIONAL REPRESSOR NEMR"/>
    <property type="match status" value="1"/>
</dbReference>
<dbReference type="InterPro" id="IPR009057">
    <property type="entry name" value="Homeodomain-like_sf"/>
</dbReference>
<keyword evidence="2 4" id="KW-0238">DNA-binding</keyword>